<comment type="subcellular location">
    <subcellularLocation>
        <location evidence="1">Cell membrane</location>
        <topology evidence="1">Multi-pass membrane protein</topology>
    </subcellularLocation>
</comment>
<keyword evidence="5" id="KW-1133">Transmembrane helix</keyword>
<name>A0A2S6F9B6_LEGPN</name>
<evidence type="ECO:0000256" key="6">
    <source>
        <dbReference type="ARBA" id="ARBA00023065"/>
    </source>
</evidence>
<keyword evidence="4" id="KW-0812">Transmembrane</keyword>
<evidence type="ECO:0000256" key="1">
    <source>
        <dbReference type="ARBA" id="ARBA00004651"/>
    </source>
</evidence>
<comment type="caution">
    <text evidence="9">The sequence shown here is derived from an EMBL/GenBank/DDBJ whole genome shotgun (WGS) entry which is preliminary data.</text>
</comment>
<evidence type="ECO:0000256" key="4">
    <source>
        <dbReference type="ARBA" id="ARBA00022692"/>
    </source>
</evidence>
<reference evidence="9 10" key="1">
    <citation type="submission" date="2018-02" db="EMBL/GenBank/DDBJ databases">
        <title>Draft genome sequences of four Legionella pneumophila clinical strains isolated in Ontario.</title>
        <authorList>
            <person name="Fortuna A."/>
            <person name="Ramnarine R."/>
            <person name="Li A."/>
            <person name="Frantz C."/>
            <person name="Mallo G."/>
        </authorList>
    </citation>
    <scope>NUCLEOTIDE SEQUENCE [LARGE SCALE GENOMIC DNA]</scope>
    <source>
        <strain evidence="9 10">LG61</strain>
    </source>
</reference>
<dbReference type="OrthoDB" id="445589at2"/>
<evidence type="ECO:0000256" key="7">
    <source>
        <dbReference type="ARBA" id="ARBA00023136"/>
    </source>
</evidence>
<sequence>MVSYLFSEVHFTHALKKVLGISVLVGVYSAIIYFWFEQVNLHSSNWLSYSQSVFGIILGLLLVFRSNRAYERWWEARTLWGQLVNASRNLAIKIRVLLLPNADEAKKFSELINTFCEVLAIHLRQKSTRDDFKKFLTMANLPSHVPSYVAQELYRELSDKTKASKRLNLWLLDNEFSKFMDICGGCERIKNTFISLSFRVFVKHVFIIFILFLPCSLIDTLGVWAIPATIIITYLIIAIEGIARNLEEPFGLTEDHLNLGAITESIRESVNEVLLGQKSNEESGLENRP</sequence>
<dbReference type="GO" id="GO:0005886">
    <property type="term" value="C:plasma membrane"/>
    <property type="evidence" value="ECO:0007669"/>
    <property type="project" value="UniProtKB-SubCell"/>
</dbReference>
<keyword evidence="3" id="KW-1003">Cell membrane</keyword>
<evidence type="ECO:0000256" key="8">
    <source>
        <dbReference type="ARBA" id="ARBA00034708"/>
    </source>
</evidence>
<dbReference type="AlphaFoldDB" id="A0A2S6F9B6"/>
<evidence type="ECO:0000256" key="3">
    <source>
        <dbReference type="ARBA" id="ARBA00022475"/>
    </source>
</evidence>
<keyword evidence="2" id="KW-0813">Transport</keyword>
<dbReference type="Pfam" id="PF25539">
    <property type="entry name" value="Bestrophin_2"/>
    <property type="match status" value="1"/>
</dbReference>
<organism evidence="9 10">
    <name type="scientific">Legionella pneumophila</name>
    <dbReference type="NCBI Taxonomy" id="446"/>
    <lineage>
        <taxon>Bacteria</taxon>
        <taxon>Pseudomonadati</taxon>
        <taxon>Pseudomonadota</taxon>
        <taxon>Gammaproteobacteria</taxon>
        <taxon>Legionellales</taxon>
        <taxon>Legionellaceae</taxon>
        <taxon>Legionella</taxon>
    </lineage>
</organism>
<protein>
    <submittedName>
        <fullName evidence="9">Uncharacterized protein</fullName>
    </submittedName>
</protein>
<gene>
    <name evidence="9" type="ORF">C3928_00575</name>
</gene>
<dbReference type="PANTHER" id="PTHR33281">
    <property type="entry name" value="UPF0187 PROTEIN YNEE"/>
    <property type="match status" value="1"/>
</dbReference>
<proteinExistence type="inferred from homology"/>
<evidence type="ECO:0000313" key="10">
    <source>
        <dbReference type="Proteomes" id="UP000239239"/>
    </source>
</evidence>
<dbReference type="EMBL" id="PQWY01000001">
    <property type="protein sequence ID" value="PPK34015.1"/>
    <property type="molecule type" value="Genomic_DNA"/>
</dbReference>
<dbReference type="InterPro" id="IPR044669">
    <property type="entry name" value="YneE/VCCN1/2-like"/>
</dbReference>
<keyword evidence="7" id="KW-0472">Membrane</keyword>
<dbReference type="PANTHER" id="PTHR33281:SF19">
    <property type="entry name" value="VOLTAGE-DEPENDENT ANION CHANNEL-FORMING PROTEIN YNEE"/>
    <property type="match status" value="1"/>
</dbReference>
<accession>A0A2S6F9B6</accession>
<evidence type="ECO:0000313" key="9">
    <source>
        <dbReference type="EMBL" id="PPK34015.1"/>
    </source>
</evidence>
<evidence type="ECO:0000256" key="2">
    <source>
        <dbReference type="ARBA" id="ARBA00022448"/>
    </source>
</evidence>
<dbReference type="RefSeq" id="WP_027228331.1">
    <property type="nucleotide sequence ID" value="NZ_CP017601.1"/>
</dbReference>
<dbReference type="GO" id="GO:0005254">
    <property type="term" value="F:chloride channel activity"/>
    <property type="evidence" value="ECO:0007669"/>
    <property type="project" value="InterPro"/>
</dbReference>
<evidence type="ECO:0000256" key="5">
    <source>
        <dbReference type="ARBA" id="ARBA00022989"/>
    </source>
</evidence>
<keyword evidence="6" id="KW-0406">Ion transport</keyword>
<comment type="similarity">
    <text evidence="8">Belongs to the anion channel-forming bestrophin (TC 1.A.46) family.</text>
</comment>
<dbReference type="Proteomes" id="UP000239239">
    <property type="component" value="Unassembled WGS sequence"/>
</dbReference>